<dbReference type="PANTHER" id="PTHR28620:SF1">
    <property type="entry name" value="CENP-V_GFA DOMAIN-CONTAINING PROTEIN"/>
    <property type="match status" value="1"/>
</dbReference>
<keyword evidence="3" id="KW-0862">Zinc</keyword>
<comment type="caution">
    <text evidence="5">The sequence shown here is derived from an EMBL/GenBank/DDBJ whole genome shotgun (WGS) entry which is preliminary data.</text>
</comment>
<keyword evidence="6" id="KW-1185">Reference proteome</keyword>
<organism evidence="5 6">
    <name type="scientific">Herminiimonas contaminans</name>
    <dbReference type="NCBI Taxonomy" id="1111140"/>
    <lineage>
        <taxon>Bacteria</taxon>
        <taxon>Pseudomonadati</taxon>
        <taxon>Pseudomonadota</taxon>
        <taxon>Betaproteobacteria</taxon>
        <taxon>Burkholderiales</taxon>
        <taxon>Oxalobacteraceae</taxon>
        <taxon>Herminiimonas</taxon>
    </lineage>
</organism>
<proteinExistence type="inferred from homology"/>
<dbReference type="Proteomes" id="UP000657372">
    <property type="component" value="Unassembled WGS sequence"/>
</dbReference>
<evidence type="ECO:0000313" key="5">
    <source>
        <dbReference type="EMBL" id="MBF8178340.1"/>
    </source>
</evidence>
<accession>A0ABS0EUD3</accession>
<keyword evidence="2" id="KW-0479">Metal-binding</keyword>
<name>A0ABS0EUD3_9BURK</name>
<evidence type="ECO:0000256" key="2">
    <source>
        <dbReference type="ARBA" id="ARBA00022723"/>
    </source>
</evidence>
<evidence type="ECO:0000256" key="3">
    <source>
        <dbReference type="ARBA" id="ARBA00022833"/>
    </source>
</evidence>
<dbReference type="InterPro" id="IPR052355">
    <property type="entry name" value="CENP-V-like"/>
</dbReference>
<dbReference type="InterPro" id="IPR011057">
    <property type="entry name" value="Mss4-like_sf"/>
</dbReference>
<comment type="similarity">
    <text evidence="1">Belongs to the Gfa family.</text>
</comment>
<dbReference type="EMBL" id="JADOEL010000008">
    <property type="protein sequence ID" value="MBF8178340.1"/>
    <property type="molecule type" value="Genomic_DNA"/>
</dbReference>
<dbReference type="SUPFAM" id="SSF51316">
    <property type="entry name" value="Mss4-like"/>
    <property type="match status" value="1"/>
</dbReference>
<protein>
    <submittedName>
        <fullName evidence="5">GFA family protein</fullName>
    </submittedName>
</protein>
<reference evidence="5 6" key="1">
    <citation type="submission" date="2020-11" db="EMBL/GenBank/DDBJ databases">
        <title>WGS of Herminiimonas contaminans strain Marseille-Q4544 isolated from planarians Schmidtea mediterranea.</title>
        <authorList>
            <person name="Kangale L."/>
        </authorList>
    </citation>
    <scope>NUCLEOTIDE SEQUENCE [LARGE SCALE GENOMIC DNA]</scope>
    <source>
        <strain evidence="5 6">Marseille-Q4544</strain>
    </source>
</reference>
<dbReference type="PANTHER" id="PTHR28620">
    <property type="entry name" value="CENTROMERE PROTEIN V"/>
    <property type="match status" value="1"/>
</dbReference>
<sequence>MSAQHYTGSCHCGTVKFEVRTELTPATRCNCSLCRRRGALMSPAFHTSDLRIVEGETALSLYQFNSRVARHFFCKVCGVYPFHQTRKDKDAWRVNLGCLDGVDSYALEHTLADGASLSVVEDA</sequence>
<feature type="domain" description="CENP-V/GFA" evidence="4">
    <location>
        <begin position="6"/>
        <end position="106"/>
    </location>
</feature>
<dbReference type="Pfam" id="PF04828">
    <property type="entry name" value="GFA"/>
    <property type="match status" value="1"/>
</dbReference>
<evidence type="ECO:0000259" key="4">
    <source>
        <dbReference type="PROSITE" id="PS51891"/>
    </source>
</evidence>
<gene>
    <name evidence="5" type="ORF">IXC47_11665</name>
</gene>
<dbReference type="RefSeq" id="WP_195875724.1">
    <property type="nucleotide sequence ID" value="NZ_JADOEL010000008.1"/>
</dbReference>
<dbReference type="PROSITE" id="PS51891">
    <property type="entry name" value="CENP_V_GFA"/>
    <property type="match status" value="1"/>
</dbReference>
<dbReference type="Gene3D" id="2.170.150.70">
    <property type="match status" value="1"/>
</dbReference>
<evidence type="ECO:0000256" key="1">
    <source>
        <dbReference type="ARBA" id="ARBA00005495"/>
    </source>
</evidence>
<evidence type="ECO:0000313" key="6">
    <source>
        <dbReference type="Proteomes" id="UP000657372"/>
    </source>
</evidence>
<dbReference type="InterPro" id="IPR006913">
    <property type="entry name" value="CENP-V/GFA"/>
</dbReference>